<keyword evidence="11" id="KW-0812">Transmembrane</keyword>
<dbReference type="AlphaFoldDB" id="A0A436ZZW5"/>
<keyword evidence="14" id="KW-1185">Reference proteome</keyword>
<feature type="region of interest" description="Disordered" evidence="10">
    <location>
        <begin position="321"/>
        <end position="354"/>
    </location>
</feature>
<dbReference type="SMART" id="SM00906">
    <property type="entry name" value="Fungal_trans"/>
    <property type="match status" value="1"/>
</dbReference>
<evidence type="ECO:0000259" key="12">
    <source>
        <dbReference type="PROSITE" id="PS50048"/>
    </source>
</evidence>
<dbReference type="RefSeq" id="XP_067489933.1">
    <property type="nucleotide sequence ID" value="XM_067635513.1"/>
</dbReference>
<dbReference type="VEuPathDB" id="FungiDB:DFL_006141"/>
<keyword evidence="4" id="KW-0238">DNA-binding</keyword>
<feature type="compositionally biased region" description="Low complexity" evidence="10">
    <location>
        <begin position="201"/>
        <end position="216"/>
    </location>
</feature>
<feature type="compositionally biased region" description="Low complexity" evidence="10">
    <location>
        <begin position="54"/>
        <end position="72"/>
    </location>
</feature>
<keyword evidence="1" id="KW-0479">Metal-binding</keyword>
<dbReference type="PANTHER" id="PTHR47663">
    <property type="entry name" value="XYLANOLYTIC TRANSCRIPTIONAL ACTIVATOR XLNR-RELATED"/>
    <property type="match status" value="1"/>
</dbReference>
<evidence type="ECO:0000313" key="13">
    <source>
        <dbReference type="EMBL" id="RVD84389.1"/>
    </source>
</evidence>
<dbReference type="EMBL" id="SAEB01000007">
    <property type="protein sequence ID" value="RVD84389.1"/>
    <property type="molecule type" value="Genomic_DNA"/>
</dbReference>
<dbReference type="Pfam" id="PF04082">
    <property type="entry name" value="Fungal_trans"/>
    <property type="match status" value="1"/>
</dbReference>
<evidence type="ECO:0000256" key="4">
    <source>
        <dbReference type="ARBA" id="ARBA00023125"/>
    </source>
</evidence>
<keyword evidence="6" id="KW-0804">Transcription</keyword>
<feature type="region of interest" description="Disordered" evidence="10">
    <location>
        <begin position="679"/>
        <end position="698"/>
    </location>
</feature>
<feature type="compositionally biased region" description="Basic and acidic residues" evidence="10">
    <location>
        <begin position="679"/>
        <end position="688"/>
    </location>
</feature>
<evidence type="ECO:0000313" key="14">
    <source>
        <dbReference type="Proteomes" id="UP000283090"/>
    </source>
</evidence>
<dbReference type="Proteomes" id="UP000283090">
    <property type="component" value="Unassembled WGS sequence"/>
</dbReference>
<dbReference type="SUPFAM" id="SSF57701">
    <property type="entry name" value="Zn2/Cys6 DNA-binding domain"/>
    <property type="match status" value="1"/>
</dbReference>
<evidence type="ECO:0000256" key="1">
    <source>
        <dbReference type="ARBA" id="ARBA00022723"/>
    </source>
</evidence>
<feature type="compositionally biased region" description="Basic residues" evidence="10">
    <location>
        <begin position="217"/>
        <end position="231"/>
    </location>
</feature>
<feature type="region of interest" description="Disordered" evidence="10">
    <location>
        <begin position="40"/>
        <end position="75"/>
    </location>
</feature>
<reference evidence="13 14" key="1">
    <citation type="submission" date="2019-01" db="EMBL/GenBank/DDBJ databases">
        <title>Intercellular communication is required for trap formation in the nematode-trapping fungus Duddingtonia flagrans.</title>
        <authorList>
            <person name="Youssar L."/>
            <person name="Wernet V."/>
            <person name="Hensel N."/>
            <person name="Hildebrandt H.-G."/>
            <person name="Fischer R."/>
        </authorList>
    </citation>
    <scope>NUCLEOTIDE SEQUENCE [LARGE SCALE GENOMIC DNA]</scope>
    <source>
        <strain evidence="13 14">CBS H-5679</strain>
    </source>
</reference>
<keyword evidence="2" id="KW-0862">Zinc</keyword>
<feature type="compositionally biased region" description="Basic residues" evidence="10">
    <location>
        <begin position="40"/>
        <end position="52"/>
    </location>
</feature>
<dbReference type="InterPro" id="IPR001138">
    <property type="entry name" value="Zn2Cys6_DnaBD"/>
</dbReference>
<feature type="compositionally biased region" description="Polar residues" evidence="10">
    <location>
        <begin position="190"/>
        <end position="200"/>
    </location>
</feature>
<dbReference type="GO" id="GO:0003677">
    <property type="term" value="F:DNA binding"/>
    <property type="evidence" value="ECO:0007669"/>
    <property type="project" value="UniProtKB-KW"/>
</dbReference>
<proteinExistence type="inferred from homology"/>
<feature type="region of interest" description="Disordered" evidence="10">
    <location>
        <begin position="139"/>
        <end position="241"/>
    </location>
</feature>
<dbReference type="GO" id="GO:0008270">
    <property type="term" value="F:zinc ion binding"/>
    <property type="evidence" value="ECO:0007669"/>
    <property type="project" value="InterPro"/>
</dbReference>
<evidence type="ECO:0000256" key="3">
    <source>
        <dbReference type="ARBA" id="ARBA00023015"/>
    </source>
</evidence>
<evidence type="ECO:0000256" key="8">
    <source>
        <dbReference type="ARBA" id="ARBA00037990"/>
    </source>
</evidence>
<dbReference type="GO" id="GO:0000981">
    <property type="term" value="F:DNA-binding transcription factor activity, RNA polymerase II-specific"/>
    <property type="evidence" value="ECO:0007669"/>
    <property type="project" value="InterPro"/>
</dbReference>
<evidence type="ECO:0000256" key="10">
    <source>
        <dbReference type="SAM" id="MobiDB-lite"/>
    </source>
</evidence>
<keyword evidence="11" id="KW-1133">Transmembrane helix</keyword>
<dbReference type="SMART" id="SM00066">
    <property type="entry name" value="GAL4"/>
    <property type="match status" value="1"/>
</dbReference>
<feature type="coiled-coil region" evidence="9">
    <location>
        <begin position="648"/>
        <end position="675"/>
    </location>
</feature>
<dbReference type="OrthoDB" id="5365785at2759"/>
<sequence>MLSTGIPHHSYIGAPTLLNGHTSTIESLSSNGLSSYSFSHHPKSMMNKRHHPYGSPSPGGLQPLGHLGSGSPTTGPIRRRISRACDQCNQLRTRCDGKMPCQHCIDFNLDCKYNRERKKRGKASRKDIQNAQAAAAAAAAAASTPTTGGSVEENGESQTPVAMMPTSASRESFSELPPPPRSDLGFPRPNRSSVGSTHTASSDQSDFSPSQMQQQQQHHHHRLPSQHHHHLPTPDSPTHMAQISDSSFAQVPYGRMPQYQPQQNGLMSGARMLPHPQLQTHAAQPMSNQNYGHDFMMISPQHQAGPQGGLSLSSAGISPLAGLLGQSPDNQSPGWLSLPSPPTPMHSNPNHLRSLLPESDSLILPAGVSVCSMPRLAEEVSSASDTSSIDYAGTPSIDALDCGSDFGCSSPYGFSQCSGPDLPETAGDVHWFSETVGMGLGGLASPGPTGREGVVGAAGTVDDILTYIHLATVISASEFKGASLRWWTAAWALARELRLNREVSDQPELEQEEGVVPNTRSTMGEEEREERRRIWWLLYIVDRHLALCYNRPLVLRDIECVDLLQPMDDTRWQNGDFYGSHENSNGQDLADPFHSLNQANRCAGPTIQVTGPSLFGFFLPLMTILGEIVDLHHARSHPRLGQGFGGSGADWEDQVAEIQNQLDMYERSLSDWEHNRLDTDQEKPRDDAANMNGQQQTAEALPENAEARLQVGNGDTLTDPAIAPPAAPVTDKSSSPLSGDQIQKKIALAYGTHVLHVLHILLSGKWDPISMLDDNDLWISSPGFISATAHAVSAAEAIGNILKYDPDLSFMPYFFGIYLLQGSFLLLLIADKLQGEASQAVVGACETIVRAHEVCVVTLNTEYQRNFRKVMRSALAQVRGRCLPEDMEEQKQRRREVLMLYRWCGDGHGLAL</sequence>
<dbReference type="GO" id="GO:0006351">
    <property type="term" value="P:DNA-templated transcription"/>
    <property type="evidence" value="ECO:0007669"/>
    <property type="project" value="InterPro"/>
</dbReference>
<dbReference type="Pfam" id="PF00172">
    <property type="entry name" value="Zn_clus"/>
    <property type="match status" value="1"/>
</dbReference>
<dbReference type="InterPro" id="IPR051439">
    <property type="entry name" value="XlnR/Xlr1"/>
</dbReference>
<feature type="region of interest" description="Disordered" evidence="10">
    <location>
        <begin position="714"/>
        <end position="738"/>
    </location>
</feature>
<keyword evidence="9" id="KW-0175">Coiled coil</keyword>
<evidence type="ECO:0000256" key="5">
    <source>
        <dbReference type="ARBA" id="ARBA00023159"/>
    </source>
</evidence>
<name>A0A436ZZW5_ARTFL</name>
<evidence type="ECO:0000256" key="7">
    <source>
        <dbReference type="ARBA" id="ARBA00023242"/>
    </source>
</evidence>
<dbReference type="FunFam" id="4.10.240.10:FF:000004">
    <property type="entry name" value="Xylanolytic transcriptional activator XlnR"/>
    <property type="match status" value="1"/>
</dbReference>
<dbReference type="PROSITE" id="PS50048">
    <property type="entry name" value="ZN2_CY6_FUNGAL_2"/>
    <property type="match status" value="1"/>
</dbReference>
<keyword evidence="11" id="KW-0472">Membrane</keyword>
<dbReference type="STRING" id="97331.A0A436ZZW5"/>
<organism evidence="13 14">
    <name type="scientific">Arthrobotrys flagrans</name>
    <name type="common">Nematode-trapping fungus</name>
    <name type="synonym">Trichothecium flagrans</name>
    <dbReference type="NCBI Taxonomy" id="97331"/>
    <lineage>
        <taxon>Eukaryota</taxon>
        <taxon>Fungi</taxon>
        <taxon>Dikarya</taxon>
        <taxon>Ascomycota</taxon>
        <taxon>Pezizomycotina</taxon>
        <taxon>Orbiliomycetes</taxon>
        <taxon>Orbiliales</taxon>
        <taxon>Orbiliaceae</taxon>
        <taxon>Arthrobotrys</taxon>
    </lineage>
</organism>
<feature type="compositionally biased region" description="Polar residues" evidence="10">
    <location>
        <begin position="156"/>
        <end position="171"/>
    </location>
</feature>
<feature type="transmembrane region" description="Helical" evidence="11">
    <location>
        <begin position="810"/>
        <end position="830"/>
    </location>
</feature>
<evidence type="ECO:0000256" key="9">
    <source>
        <dbReference type="SAM" id="Coils"/>
    </source>
</evidence>
<comment type="similarity">
    <text evidence="8">Belongs to the xlnR/xlr1 family.</text>
</comment>
<evidence type="ECO:0000256" key="11">
    <source>
        <dbReference type="SAM" id="Phobius"/>
    </source>
</evidence>
<dbReference type="PANTHER" id="PTHR47663:SF1">
    <property type="entry name" value="XYLANOLYTIC TRANSCRIPTIONAL ACTIVATOR XLNR-RELATED"/>
    <property type="match status" value="1"/>
</dbReference>
<dbReference type="InterPro" id="IPR036864">
    <property type="entry name" value="Zn2-C6_fun-type_DNA-bd_sf"/>
</dbReference>
<dbReference type="GeneID" id="93588452"/>
<evidence type="ECO:0000256" key="6">
    <source>
        <dbReference type="ARBA" id="ARBA00023163"/>
    </source>
</evidence>
<feature type="domain" description="Zn(2)-C6 fungal-type" evidence="12">
    <location>
        <begin position="84"/>
        <end position="113"/>
    </location>
</feature>
<gene>
    <name evidence="13" type="ORF">DFL_006141</name>
</gene>
<protein>
    <recommendedName>
        <fullName evidence="12">Zn(2)-C6 fungal-type domain-containing protein</fullName>
    </recommendedName>
</protein>
<dbReference type="CDD" id="cd12148">
    <property type="entry name" value="fungal_TF_MHR"/>
    <property type="match status" value="1"/>
</dbReference>
<keyword evidence="3" id="KW-0805">Transcription regulation</keyword>
<feature type="region of interest" description="Disordered" evidence="10">
    <location>
        <begin position="504"/>
        <end position="524"/>
    </location>
</feature>
<keyword evidence="7" id="KW-0539">Nucleus</keyword>
<accession>A0A436ZZW5</accession>
<dbReference type="InterPro" id="IPR007219">
    <property type="entry name" value="XnlR_reg_dom"/>
</dbReference>
<dbReference type="Gene3D" id="4.10.240.10">
    <property type="entry name" value="Zn(2)-C6 fungal-type DNA-binding domain"/>
    <property type="match status" value="1"/>
</dbReference>
<evidence type="ECO:0000256" key="2">
    <source>
        <dbReference type="ARBA" id="ARBA00022833"/>
    </source>
</evidence>
<keyword evidence="5" id="KW-0010">Activator</keyword>
<dbReference type="CDD" id="cd00067">
    <property type="entry name" value="GAL4"/>
    <property type="match status" value="1"/>
</dbReference>
<comment type="caution">
    <text evidence="13">The sequence shown here is derived from an EMBL/GenBank/DDBJ whole genome shotgun (WGS) entry which is preliminary data.</text>
</comment>